<name>A0A0A9G018_ARUDO</name>
<accession>A0A0A9G018</accession>
<keyword evidence="1" id="KW-0472">Membrane</keyword>
<keyword evidence="1" id="KW-0812">Transmembrane</keyword>
<dbReference type="AlphaFoldDB" id="A0A0A9G018"/>
<reference evidence="2" key="2">
    <citation type="journal article" date="2015" name="Data Brief">
        <title>Shoot transcriptome of the giant reed, Arundo donax.</title>
        <authorList>
            <person name="Barrero R.A."/>
            <person name="Guerrero F.D."/>
            <person name="Moolhuijzen P."/>
            <person name="Goolsby J.A."/>
            <person name="Tidwell J."/>
            <person name="Bellgard S.E."/>
            <person name="Bellgard M.I."/>
        </authorList>
    </citation>
    <scope>NUCLEOTIDE SEQUENCE</scope>
    <source>
        <tissue evidence="2">Shoot tissue taken approximately 20 cm above the soil surface</tissue>
    </source>
</reference>
<protein>
    <submittedName>
        <fullName evidence="2">Uncharacterized protein</fullName>
    </submittedName>
</protein>
<dbReference type="EMBL" id="GBRH01182005">
    <property type="protein sequence ID" value="JAE15891.1"/>
    <property type="molecule type" value="Transcribed_RNA"/>
</dbReference>
<organism evidence="2">
    <name type="scientific">Arundo donax</name>
    <name type="common">Giant reed</name>
    <name type="synonym">Donax arundinaceus</name>
    <dbReference type="NCBI Taxonomy" id="35708"/>
    <lineage>
        <taxon>Eukaryota</taxon>
        <taxon>Viridiplantae</taxon>
        <taxon>Streptophyta</taxon>
        <taxon>Embryophyta</taxon>
        <taxon>Tracheophyta</taxon>
        <taxon>Spermatophyta</taxon>
        <taxon>Magnoliopsida</taxon>
        <taxon>Liliopsida</taxon>
        <taxon>Poales</taxon>
        <taxon>Poaceae</taxon>
        <taxon>PACMAD clade</taxon>
        <taxon>Arundinoideae</taxon>
        <taxon>Arundineae</taxon>
        <taxon>Arundo</taxon>
    </lineage>
</organism>
<evidence type="ECO:0000313" key="2">
    <source>
        <dbReference type="EMBL" id="JAE15891.1"/>
    </source>
</evidence>
<proteinExistence type="predicted"/>
<keyword evidence="1" id="KW-1133">Transmembrane helix</keyword>
<sequence length="98" mass="10193">MLLRGCSVGEHSTEIHAVSFDLFWIFGATDEGRGALKGLVSSSVGSVYCMSASSGTVLLPVLLVIVNIGFLCRSPATCATSKSLLIPIAKSLQEASFA</sequence>
<reference evidence="2" key="1">
    <citation type="submission" date="2014-09" db="EMBL/GenBank/DDBJ databases">
        <authorList>
            <person name="Magalhaes I.L.F."/>
            <person name="Oliveira U."/>
            <person name="Santos F.R."/>
            <person name="Vidigal T.H.D.A."/>
            <person name="Brescovit A.D."/>
            <person name="Santos A.J."/>
        </authorList>
    </citation>
    <scope>NUCLEOTIDE SEQUENCE</scope>
    <source>
        <tissue evidence="2">Shoot tissue taken approximately 20 cm above the soil surface</tissue>
    </source>
</reference>
<feature type="transmembrane region" description="Helical" evidence="1">
    <location>
        <begin position="45"/>
        <end position="72"/>
    </location>
</feature>
<evidence type="ECO:0000256" key="1">
    <source>
        <dbReference type="SAM" id="Phobius"/>
    </source>
</evidence>